<proteinExistence type="predicted"/>
<gene>
    <name evidence="2" type="ORF">CC86DRAFT_429151</name>
</gene>
<feature type="region of interest" description="Disordered" evidence="1">
    <location>
        <begin position="228"/>
        <end position="327"/>
    </location>
</feature>
<feature type="compositionally biased region" description="Basic and acidic residues" evidence="1">
    <location>
        <begin position="294"/>
        <end position="312"/>
    </location>
</feature>
<dbReference type="EMBL" id="MU006241">
    <property type="protein sequence ID" value="KAF2820415.1"/>
    <property type="molecule type" value="Genomic_DNA"/>
</dbReference>
<organism evidence="2 3">
    <name type="scientific">Ophiobolus disseminans</name>
    <dbReference type="NCBI Taxonomy" id="1469910"/>
    <lineage>
        <taxon>Eukaryota</taxon>
        <taxon>Fungi</taxon>
        <taxon>Dikarya</taxon>
        <taxon>Ascomycota</taxon>
        <taxon>Pezizomycotina</taxon>
        <taxon>Dothideomycetes</taxon>
        <taxon>Pleosporomycetidae</taxon>
        <taxon>Pleosporales</taxon>
        <taxon>Pleosporineae</taxon>
        <taxon>Phaeosphaeriaceae</taxon>
        <taxon>Ophiobolus</taxon>
    </lineage>
</organism>
<keyword evidence="3" id="KW-1185">Reference proteome</keyword>
<dbReference type="Proteomes" id="UP000799424">
    <property type="component" value="Unassembled WGS sequence"/>
</dbReference>
<accession>A0A6A6ZJJ7</accession>
<evidence type="ECO:0000313" key="2">
    <source>
        <dbReference type="EMBL" id="KAF2820415.1"/>
    </source>
</evidence>
<feature type="compositionally biased region" description="Basic and acidic residues" evidence="1">
    <location>
        <begin position="229"/>
        <end position="243"/>
    </location>
</feature>
<evidence type="ECO:0008006" key="4">
    <source>
        <dbReference type="Google" id="ProtNLM"/>
    </source>
</evidence>
<protein>
    <recommendedName>
        <fullName evidence="4">BTB domain-containing protein</fullName>
    </recommendedName>
</protein>
<dbReference type="InterPro" id="IPR011333">
    <property type="entry name" value="SKP1/BTB/POZ_sf"/>
</dbReference>
<dbReference type="AlphaFoldDB" id="A0A6A6ZJJ7"/>
<dbReference type="OrthoDB" id="3690922at2759"/>
<reference evidence="2" key="1">
    <citation type="journal article" date="2020" name="Stud. Mycol.">
        <title>101 Dothideomycetes genomes: a test case for predicting lifestyles and emergence of pathogens.</title>
        <authorList>
            <person name="Haridas S."/>
            <person name="Albert R."/>
            <person name="Binder M."/>
            <person name="Bloem J."/>
            <person name="Labutti K."/>
            <person name="Salamov A."/>
            <person name="Andreopoulos B."/>
            <person name="Baker S."/>
            <person name="Barry K."/>
            <person name="Bills G."/>
            <person name="Bluhm B."/>
            <person name="Cannon C."/>
            <person name="Castanera R."/>
            <person name="Culley D."/>
            <person name="Daum C."/>
            <person name="Ezra D."/>
            <person name="Gonzalez J."/>
            <person name="Henrissat B."/>
            <person name="Kuo A."/>
            <person name="Liang C."/>
            <person name="Lipzen A."/>
            <person name="Lutzoni F."/>
            <person name="Magnuson J."/>
            <person name="Mondo S."/>
            <person name="Nolan M."/>
            <person name="Ohm R."/>
            <person name="Pangilinan J."/>
            <person name="Park H.-J."/>
            <person name="Ramirez L."/>
            <person name="Alfaro M."/>
            <person name="Sun H."/>
            <person name="Tritt A."/>
            <person name="Yoshinaga Y."/>
            <person name="Zwiers L.-H."/>
            <person name="Turgeon B."/>
            <person name="Goodwin S."/>
            <person name="Spatafora J."/>
            <person name="Crous P."/>
            <person name="Grigoriev I."/>
        </authorList>
    </citation>
    <scope>NUCLEOTIDE SEQUENCE</scope>
    <source>
        <strain evidence="2">CBS 113818</strain>
    </source>
</reference>
<feature type="compositionally biased region" description="Acidic residues" evidence="1">
    <location>
        <begin position="244"/>
        <end position="293"/>
    </location>
</feature>
<evidence type="ECO:0000256" key="1">
    <source>
        <dbReference type="SAM" id="MobiDB-lite"/>
    </source>
</evidence>
<dbReference type="SUPFAM" id="SSF54695">
    <property type="entry name" value="POZ domain"/>
    <property type="match status" value="1"/>
</dbReference>
<name>A0A6A6ZJJ7_9PLEO</name>
<evidence type="ECO:0000313" key="3">
    <source>
        <dbReference type="Proteomes" id="UP000799424"/>
    </source>
</evidence>
<sequence length="347" mass="40813">MSNTTVPCRAPYKATTVHPEHDTVRLKVGRGDDMVVISVAVSLLCDGSEYFAGRLLNGERDFPELPLVFVDEVPAHFNVLLDFLRTGALRHYNLHERTRTRIYLRFLAELFAFAGRFDTYQMRNAILNAFLLRVRKDRARLDFENIRDVYELTRENSSLRDLVIDVVVNVGTSRQLRRGEKQLPLGFLVDCLAMAEEDGIVPFKKSEKFAKRQWMWEKKEHLCKHYHVHSREELEASEKRREEEGSDEEMGWDEEEDGERSDEEEDGERSDEEEGERSDDEEEEAEKEEEEEEKKEKERSDEEMCGDDKEEKDVESEEEEGSTMVISEQTKRELQFIEDLKKLRVRY</sequence>